<dbReference type="KEGG" id="cmv:CMUST_11630"/>
<dbReference type="Proteomes" id="UP000035199">
    <property type="component" value="Chromosome"/>
</dbReference>
<organism evidence="2 3">
    <name type="scientific">Corynebacterium mustelae</name>
    <dbReference type="NCBI Taxonomy" id="571915"/>
    <lineage>
        <taxon>Bacteria</taxon>
        <taxon>Bacillati</taxon>
        <taxon>Actinomycetota</taxon>
        <taxon>Actinomycetes</taxon>
        <taxon>Mycobacteriales</taxon>
        <taxon>Corynebacteriaceae</taxon>
        <taxon>Corynebacterium</taxon>
    </lineage>
</organism>
<protein>
    <submittedName>
        <fullName evidence="2">Uncharacterized protein</fullName>
    </submittedName>
</protein>
<keyword evidence="3" id="KW-1185">Reference proteome</keyword>
<dbReference type="STRING" id="571915.CMUST_11630"/>
<name>A0A0G3H6B1_9CORY</name>
<feature type="coiled-coil region" evidence="1">
    <location>
        <begin position="44"/>
        <end position="71"/>
    </location>
</feature>
<gene>
    <name evidence="2" type="ORF">CMUST_11630</name>
</gene>
<reference evidence="3" key="2">
    <citation type="submission" date="2015-05" db="EMBL/GenBank/DDBJ databases">
        <title>Complete genome sequence of Corynebacterium mustelae DSM 45274, isolated from various tissues of a male ferret with lethal sepsis.</title>
        <authorList>
            <person name="Ruckert C."/>
            <person name="Albersmeier A."/>
            <person name="Winkler A."/>
            <person name="Tauch A."/>
        </authorList>
    </citation>
    <scope>NUCLEOTIDE SEQUENCE [LARGE SCALE GENOMIC DNA]</scope>
    <source>
        <strain evidence="3">DSM 45274</strain>
    </source>
</reference>
<reference evidence="2 3" key="1">
    <citation type="journal article" date="2015" name="Genome Announc.">
        <title>Complete Genome Sequence of the Type Strain Corynebacterium mustelae DSM 45274, Isolated from Various Tissues of a Male Ferret with Lethal Sepsis.</title>
        <authorList>
            <person name="Ruckert C."/>
            <person name="Eimer J."/>
            <person name="Winkler A."/>
            <person name="Tauch A."/>
        </authorList>
    </citation>
    <scope>NUCLEOTIDE SEQUENCE [LARGE SCALE GENOMIC DNA]</scope>
    <source>
        <strain evidence="2 3">DSM 45274</strain>
    </source>
</reference>
<evidence type="ECO:0000256" key="1">
    <source>
        <dbReference type="SAM" id="Coils"/>
    </source>
</evidence>
<accession>A0A0G3H6B1</accession>
<sequence>MTTPMQVFDATKRHRELTQEVFNIGDEVATYIENIAEAVADWDAELVEDCLAEFEEIIEEARRDSRSVVAELFGLRQALISGLASGTVSMTSPEVKQVDRPVLVNAQSLRQRFPIQDSPAVIVRELTQALGARTDLIGEYLAHIVEWELAETERAARDPDALSLPLLYARTAEAVYAATDAWLVAVAGDHPAYTRTMRGSNPPAFLNERARVDAVVARVKEKLGGGKSAGANVS</sequence>
<dbReference type="EMBL" id="CP011542">
    <property type="protein sequence ID" value="AKK06637.1"/>
    <property type="molecule type" value="Genomic_DNA"/>
</dbReference>
<evidence type="ECO:0000313" key="3">
    <source>
        <dbReference type="Proteomes" id="UP000035199"/>
    </source>
</evidence>
<keyword evidence="1" id="KW-0175">Coiled coil</keyword>
<dbReference type="AlphaFoldDB" id="A0A0G3H6B1"/>
<dbReference type="PATRIC" id="fig|571915.4.peg.2484"/>
<evidence type="ECO:0000313" key="2">
    <source>
        <dbReference type="EMBL" id="AKK06637.1"/>
    </source>
</evidence>
<proteinExistence type="predicted"/>